<gene>
    <name evidence="1" type="ORF">A3860_34470</name>
</gene>
<dbReference type="STRING" id="1703345.A3860_34470"/>
<dbReference type="EMBL" id="LVYD01000065">
    <property type="protein sequence ID" value="OQP60186.1"/>
    <property type="molecule type" value="Genomic_DNA"/>
</dbReference>
<dbReference type="AlphaFoldDB" id="A0A1V9FPK7"/>
<name>A0A1V9FPK7_9BACT</name>
<reference evidence="1 2" key="1">
    <citation type="submission" date="2016-03" db="EMBL/GenBank/DDBJ databases">
        <title>Niastella vici sp. nov., isolated from farmland soil.</title>
        <authorList>
            <person name="Chen L."/>
            <person name="Wang D."/>
            <person name="Yang S."/>
            <person name="Wang G."/>
        </authorList>
    </citation>
    <scope>NUCLEOTIDE SEQUENCE [LARGE SCALE GENOMIC DNA]</scope>
    <source>
        <strain evidence="1 2">DJ57</strain>
    </source>
</reference>
<organism evidence="1 2">
    <name type="scientific">Niastella vici</name>
    <dbReference type="NCBI Taxonomy" id="1703345"/>
    <lineage>
        <taxon>Bacteria</taxon>
        <taxon>Pseudomonadati</taxon>
        <taxon>Bacteroidota</taxon>
        <taxon>Chitinophagia</taxon>
        <taxon>Chitinophagales</taxon>
        <taxon>Chitinophagaceae</taxon>
        <taxon>Niastella</taxon>
    </lineage>
</organism>
<dbReference type="Proteomes" id="UP000192796">
    <property type="component" value="Unassembled WGS sequence"/>
</dbReference>
<protein>
    <submittedName>
        <fullName evidence="1">Uncharacterized protein</fullName>
    </submittedName>
</protein>
<keyword evidence="2" id="KW-1185">Reference proteome</keyword>
<sequence>MYHAAGMNLVYEQVKMCYVFPQNEFYQFLKLQNTKELHDEKYNFLLIKGIFGEDAKLEIAIDIENEEVLNLMEPQHHFNSNRVSAHRLPEPNDDIFLGDTNNGTTYHHFLCYDIHSDIWAGVSDVSVRYVSSYDNLNRIICFWFDEIANKWIYNN</sequence>
<evidence type="ECO:0000313" key="1">
    <source>
        <dbReference type="EMBL" id="OQP60186.1"/>
    </source>
</evidence>
<comment type="caution">
    <text evidence="1">The sequence shown here is derived from an EMBL/GenBank/DDBJ whole genome shotgun (WGS) entry which is preliminary data.</text>
</comment>
<proteinExistence type="predicted"/>
<dbReference type="RefSeq" id="WP_081153520.1">
    <property type="nucleotide sequence ID" value="NZ_LVYD01000065.1"/>
</dbReference>
<evidence type="ECO:0000313" key="2">
    <source>
        <dbReference type="Proteomes" id="UP000192796"/>
    </source>
</evidence>
<accession>A0A1V9FPK7</accession>